<dbReference type="InterPro" id="IPR052255">
    <property type="entry name" value="RNA_pol_II_subunit5-mediator"/>
</dbReference>
<feature type="compositionally biased region" description="Polar residues" evidence="1">
    <location>
        <begin position="173"/>
        <end position="189"/>
    </location>
</feature>
<evidence type="ECO:0000313" key="3">
    <source>
        <dbReference type="Proteomes" id="UP000271889"/>
    </source>
</evidence>
<feature type="region of interest" description="Disordered" evidence="1">
    <location>
        <begin position="161"/>
        <end position="198"/>
    </location>
</feature>
<dbReference type="EMBL" id="UYRV01119041">
    <property type="protein sequence ID" value="VDN31487.1"/>
    <property type="molecule type" value="Genomic_DNA"/>
</dbReference>
<organism evidence="2 3">
    <name type="scientific">Cylicostephanus goldi</name>
    <name type="common">Nematode worm</name>
    <dbReference type="NCBI Taxonomy" id="71465"/>
    <lineage>
        <taxon>Eukaryota</taxon>
        <taxon>Metazoa</taxon>
        <taxon>Ecdysozoa</taxon>
        <taxon>Nematoda</taxon>
        <taxon>Chromadorea</taxon>
        <taxon>Rhabditida</taxon>
        <taxon>Rhabditina</taxon>
        <taxon>Rhabditomorpha</taxon>
        <taxon>Strongyloidea</taxon>
        <taxon>Strongylidae</taxon>
        <taxon>Cylicostephanus</taxon>
    </lineage>
</organism>
<evidence type="ECO:0000256" key="1">
    <source>
        <dbReference type="SAM" id="MobiDB-lite"/>
    </source>
</evidence>
<proteinExistence type="predicted"/>
<reference evidence="2 3" key="1">
    <citation type="submission" date="2018-11" db="EMBL/GenBank/DDBJ databases">
        <authorList>
            <consortium name="Pathogen Informatics"/>
        </authorList>
    </citation>
    <scope>NUCLEOTIDE SEQUENCE [LARGE SCALE GENOMIC DNA]</scope>
</reference>
<gene>
    <name evidence="2" type="ORF">CGOC_LOCUS11836</name>
</gene>
<dbReference type="PANTHER" id="PTHR15111">
    <property type="entry name" value="RNA POLYMERASE II SUBUNIT 5-MEDIATING PROTEIN NNX3"/>
    <property type="match status" value="1"/>
</dbReference>
<feature type="region of interest" description="Disordered" evidence="1">
    <location>
        <begin position="62"/>
        <end position="83"/>
    </location>
</feature>
<feature type="non-terminal residue" evidence="2">
    <location>
        <position position="245"/>
    </location>
</feature>
<dbReference type="GO" id="GO:0003714">
    <property type="term" value="F:transcription corepressor activity"/>
    <property type="evidence" value="ECO:0007669"/>
    <property type="project" value="TreeGrafter"/>
</dbReference>
<accession>A0A3P7NAP1</accession>
<feature type="non-terminal residue" evidence="2">
    <location>
        <position position="1"/>
    </location>
</feature>
<dbReference type="GO" id="GO:0019212">
    <property type="term" value="F:phosphatase inhibitor activity"/>
    <property type="evidence" value="ECO:0007669"/>
    <property type="project" value="TreeGrafter"/>
</dbReference>
<dbReference type="PANTHER" id="PTHR15111:SF0">
    <property type="entry name" value="UNCONVENTIONAL PREFOLDIN RPB5 INTERACTOR 1"/>
    <property type="match status" value="1"/>
</dbReference>
<evidence type="ECO:0000313" key="2">
    <source>
        <dbReference type="EMBL" id="VDN31487.1"/>
    </source>
</evidence>
<dbReference type="AlphaFoldDB" id="A0A3P7NAP1"/>
<protein>
    <submittedName>
        <fullName evidence="2">Uncharacterized protein</fullName>
    </submittedName>
</protein>
<dbReference type="GO" id="GO:0003682">
    <property type="term" value="F:chromatin binding"/>
    <property type="evidence" value="ECO:0007669"/>
    <property type="project" value="TreeGrafter"/>
</dbReference>
<dbReference type="GO" id="GO:0000122">
    <property type="term" value="P:negative regulation of transcription by RNA polymerase II"/>
    <property type="evidence" value="ECO:0007669"/>
    <property type="project" value="TreeGrafter"/>
</dbReference>
<dbReference type="OrthoDB" id="21413at2759"/>
<sequence>YFLDTTCYDAVQILKRRRKVVEKGIADLHEHRKLLENYSTYAKKLFEHQGSSDEVEIREEYDEKKEDELRRKRKARKMASRPVTKTLAEVNAEAEMMKRLEELEQQELRNGELDSLFDIDASVGNEEALPSLDKIMEKLDDDDTKCLMSVLASEKSAVAAVPEEQSCSDDKPTTSSETTDVKPVTSSEPPLQKEEEAGIRVAEIVELPLKKIKPSIFTTADSASMAPTTEASAPKAELSTGYFRG</sequence>
<name>A0A3P7NAP1_CYLGO</name>
<feature type="region of interest" description="Disordered" evidence="1">
    <location>
        <begin position="218"/>
        <end position="245"/>
    </location>
</feature>
<feature type="compositionally biased region" description="Polar residues" evidence="1">
    <location>
        <begin position="218"/>
        <end position="231"/>
    </location>
</feature>
<keyword evidence="3" id="KW-1185">Reference proteome</keyword>
<dbReference type="Proteomes" id="UP000271889">
    <property type="component" value="Unassembled WGS sequence"/>
</dbReference>